<dbReference type="GO" id="GO:0004518">
    <property type="term" value="F:nuclease activity"/>
    <property type="evidence" value="ECO:0007669"/>
    <property type="project" value="UniProtKB-KW"/>
</dbReference>
<comment type="cofactor">
    <cofactor evidence="2">
        <name>Mg(2+)</name>
        <dbReference type="ChEBI" id="CHEBI:18420"/>
    </cofactor>
</comment>
<keyword evidence="5" id="KW-0227">DNA damage</keyword>
<evidence type="ECO:0000256" key="2">
    <source>
        <dbReference type="ARBA" id="ARBA00001946"/>
    </source>
</evidence>
<keyword evidence="8" id="KW-0234">DNA repair</keyword>
<dbReference type="InterPro" id="IPR036691">
    <property type="entry name" value="Endo/exonu/phosph_ase_sf"/>
</dbReference>
<dbReference type="InterPro" id="IPR005135">
    <property type="entry name" value="Endo/exonuclease/phosphatase"/>
</dbReference>
<accession>A0A1E5BBC2</accession>
<dbReference type="AlphaFoldDB" id="A0A1E5BBC2"/>
<keyword evidence="7" id="KW-0460">Magnesium</keyword>
<dbReference type="GO" id="GO:0046872">
    <property type="term" value="F:metal ion binding"/>
    <property type="evidence" value="ECO:0007669"/>
    <property type="project" value="UniProtKB-KW"/>
</dbReference>
<gene>
    <name evidence="10" type="ORF">A1QO_13740</name>
</gene>
<sequence>MTIAHLARIFVTALLFLPLSLQAESQLRVASWNIEWLTSDANRSMPNSHRSPEDFNQLQRYFDNMDLDVLSFQEINDVAAIQRVVGPDYTLWMSDRSLASKKNHQFGDINQYTGFAIHSSLSVTAMPSIQLETHSRSKLRFATYVVINPEGEMPIHLLSVHLKAGCIEHYKEKKDCRRLKEQTKKLRAWIQDRELDNDAYVILGDFNHNLSAPNDWLWTELAHQTGAVLASKNTTPDCKVRAKREAGLTHQYRSVIDHIVLTKRLAFSAPKQTTYRAQDVLNYNLSDHCPIVMAIH</sequence>
<dbReference type="Gene3D" id="3.60.10.10">
    <property type="entry name" value="Endonuclease/exonuclease/phosphatase"/>
    <property type="match status" value="1"/>
</dbReference>
<dbReference type="eggNOG" id="COG0708">
    <property type="taxonomic scope" value="Bacteria"/>
</dbReference>
<evidence type="ECO:0000256" key="3">
    <source>
        <dbReference type="ARBA" id="ARBA00022722"/>
    </source>
</evidence>
<evidence type="ECO:0000256" key="5">
    <source>
        <dbReference type="ARBA" id="ARBA00022763"/>
    </source>
</evidence>
<dbReference type="RefSeq" id="WP_017039605.1">
    <property type="nucleotide sequence ID" value="NZ_AJYQ02000127.1"/>
</dbReference>
<dbReference type="OrthoDB" id="395856at2"/>
<feature type="domain" description="Endonuclease/exonuclease/phosphatase" evidence="9">
    <location>
        <begin position="30"/>
        <end position="288"/>
    </location>
</feature>
<proteinExistence type="predicted"/>
<keyword evidence="6 10" id="KW-0378">Hydrolase</keyword>
<keyword evidence="3" id="KW-0540">Nuclease</keyword>
<dbReference type="PANTHER" id="PTHR15822">
    <property type="entry name" value="TRAF AND TNF RECEPTOR-ASSOCIATED PROTEIN"/>
    <property type="match status" value="1"/>
</dbReference>
<dbReference type="EMBL" id="AJYQ02000127">
    <property type="protein sequence ID" value="OEE31378.1"/>
    <property type="molecule type" value="Genomic_DNA"/>
</dbReference>
<dbReference type="PANTHER" id="PTHR15822:SF4">
    <property type="entry name" value="TYROSYL-DNA PHOSPHODIESTERASE 2"/>
    <property type="match status" value="1"/>
</dbReference>
<evidence type="ECO:0000313" key="10">
    <source>
        <dbReference type="EMBL" id="OEE31378.1"/>
    </source>
</evidence>
<evidence type="ECO:0000256" key="4">
    <source>
        <dbReference type="ARBA" id="ARBA00022723"/>
    </source>
</evidence>
<evidence type="ECO:0000256" key="6">
    <source>
        <dbReference type="ARBA" id="ARBA00022801"/>
    </source>
</evidence>
<dbReference type="GO" id="GO:0016787">
    <property type="term" value="F:hydrolase activity"/>
    <property type="evidence" value="ECO:0007669"/>
    <property type="project" value="UniProtKB-KW"/>
</dbReference>
<evidence type="ECO:0000256" key="1">
    <source>
        <dbReference type="ARBA" id="ARBA00001936"/>
    </source>
</evidence>
<keyword evidence="4" id="KW-0479">Metal-binding</keyword>
<protein>
    <submittedName>
        <fullName evidence="10">Hydrolase</fullName>
    </submittedName>
</protein>
<evidence type="ECO:0000256" key="7">
    <source>
        <dbReference type="ARBA" id="ARBA00022842"/>
    </source>
</evidence>
<dbReference type="Pfam" id="PF03372">
    <property type="entry name" value="Exo_endo_phos"/>
    <property type="match status" value="1"/>
</dbReference>
<name>A0A1E5BBC2_9VIBR</name>
<dbReference type="InterPro" id="IPR051547">
    <property type="entry name" value="TDP2-like"/>
</dbReference>
<dbReference type="Proteomes" id="UP000094741">
    <property type="component" value="Unassembled WGS sequence"/>
</dbReference>
<comment type="caution">
    <text evidence="10">The sequence shown here is derived from an EMBL/GenBank/DDBJ whole genome shotgun (WGS) entry which is preliminary data.</text>
</comment>
<dbReference type="STRING" id="1187848.A1QO_13740"/>
<evidence type="ECO:0000256" key="8">
    <source>
        <dbReference type="ARBA" id="ARBA00023204"/>
    </source>
</evidence>
<organism evidence="10 11">
    <name type="scientific">Vibrio genomosp. F10 str. ZF-129</name>
    <dbReference type="NCBI Taxonomy" id="1187848"/>
    <lineage>
        <taxon>Bacteria</taxon>
        <taxon>Pseudomonadati</taxon>
        <taxon>Pseudomonadota</taxon>
        <taxon>Gammaproteobacteria</taxon>
        <taxon>Vibrionales</taxon>
        <taxon>Vibrionaceae</taxon>
        <taxon>Vibrio</taxon>
    </lineage>
</organism>
<evidence type="ECO:0000313" key="11">
    <source>
        <dbReference type="Proteomes" id="UP000094741"/>
    </source>
</evidence>
<comment type="cofactor">
    <cofactor evidence="1">
        <name>Mn(2+)</name>
        <dbReference type="ChEBI" id="CHEBI:29035"/>
    </cofactor>
</comment>
<evidence type="ECO:0000259" key="9">
    <source>
        <dbReference type="Pfam" id="PF03372"/>
    </source>
</evidence>
<dbReference type="SUPFAM" id="SSF56219">
    <property type="entry name" value="DNase I-like"/>
    <property type="match status" value="1"/>
</dbReference>
<dbReference type="GO" id="GO:0006281">
    <property type="term" value="P:DNA repair"/>
    <property type="evidence" value="ECO:0007669"/>
    <property type="project" value="UniProtKB-KW"/>
</dbReference>
<reference evidence="10 11" key="1">
    <citation type="journal article" date="2012" name="Science">
        <title>Ecological populations of bacteria act as socially cohesive units of antibiotic production and resistance.</title>
        <authorList>
            <person name="Cordero O.X."/>
            <person name="Wildschutte H."/>
            <person name="Kirkup B."/>
            <person name="Proehl S."/>
            <person name="Ngo L."/>
            <person name="Hussain F."/>
            <person name="Le Roux F."/>
            <person name="Mincer T."/>
            <person name="Polz M.F."/>
        </authorList>
    </citation>
    <scope>NUCLEOTIDE SEQUENCE [LARGE SCALE GENOMIC DNA]</scope>
    <source>
        <strain evidence="10 11">ZF-129</strain>
    </source>
</reference>